<feature type="region of interest" description="Disordered" evidence="1">
    <location>
        <begin position="44"/>
        <end position="85"/>
    </location>
</feature>
<feature type="region of interest" description="Disordered" evidence="1">
    <location>
        <begin position="190"/>
        <end position="329"/>
    </location>
</feature>
<evidence type="ECO:0000256" key="1">
    <source>
        <dbReference type="SAM" id="MobiDB-lite"/>
    </source>
</evidence>
<keyword evidence="3" id="KW-1185">Reference proteome</keyword>
<dbReference type="Proteomes" id="UP000317835">
    <property type="component" value="Chromosome"/>
</dbReference>
<dbReference type="KEGG" id="tpla:ElP_67710"/>
<feature type="compositionally biased region" description="Low complexity" evidence="1">
    <location>
        <begin position="195"/>
        <end position="208"/>
    </location>
</feature>
<evidence type="ECO:0000313" key="2">
    <source>
        <dbReference type="EMBL" id="QDV38814.1"/>
    </source>
</evidence>
<protein>
    <submittedName>
        <fullName evidence="2">Uncharacterized protein</fullName>
    </submittedName>
</protein>
<feature type="compositionally biased region" description="Low complexity" evidence="1">
    <location>
        <begin position="300"/>
        <end position="314"/>
    </location>
</feature>
<feature type="compositionally biased region" description="Basic residues" evidence="1">
    <location>
        <begin position="63"/>
        <end position="78"/>
    </location>
</feature>
<organism evidence="2 3">
    <name type="scientific">Tautonia plasticadhaerens</name>
    <dbReference type="NCBI Taxonomy" id="2527974"/>
    <lineage>
        <taxon>Bacteria</taxon>
        <taxon>Pseudomonadati</taxon>
        <taxon>Planctomycetota</taxon>
        <taxon>Planctomycetia</taxon>
        <taxon>Isosphaerales</taxon>
        <taxon>Isosphaeraceae</taxon>
        <taxon>Tautonia</taxon>
    </lineage>
</organism>
<reference evidence="2 3" key="1">
    <citation type="submission" date="2019-02" db="EMBL/GenBank/DDBJ databases">
        <title>Deep-cultivation of Planctomycetes and their phenomic and genomic characterization uncovers novel biology.</title>
        <authorList>
            <person name="Wiegand S."/>
            <person name="Jogler M."/>
            <person name="Boedeker C."/>
            <person name="Pinto D."/>
            <person name="Vollmers J."/>
            <person name="Rivas-Marin E."/>
            <person name="Kohn T."/>
            <person name="Peeters S.H."/>
            <person name="Heuer A."/>
            <person name="Rast P."/>
            <person name="Oberbeckmann S."/>
            <person name="Bunk B."/>
            <person name="Jeske O."/>
            <person name="Meyerdierks A."/>
            <person name="Storesund J.E."/>
            <person name="Kallscheuer N."/>
            <person name="Luecker S."/>
            <person name="Lage O.M."/>
            <person name="Pohl T."/>
            <person name="Merkel B.J."/>
            <person name="Hornburger P."/>
            <person name="Mueller R.-W."/>
            <person name="Bruemmer F."/>
            <person name="Labrenz M."/>
            <person name="Spormann A.M."/>
            <person name="Op den Camp H."/>
            <person name="Overmann J."/>
            <person name="Amann R."/>
            <person name="Jetten M.S.M."/>
            <person name="Mascher T."/>
            <person name="Medema M.H."/>
            <person name="Devos D.P."/>
            <person name="Kaster A.-K."/>
            <person name="Ovreas L."/>
            <person name="Rohde M."/>
            <person name="Galperin M.Y."/>
            <person name="Jogler C."/>
        </authorList>
    </citation>
    <scope>NUCLEOTIDE SEQUENCE [LARGE SCALE GENOMIC DNA]</scope>
    <source>
        <strain evidence="2 3">ElP</strain>
    </source>
</reference>
<gene>
    <name evidence="2" type="ORF">ElP_67710</name>
</gene>
<accession>A0A518HD77</accession>
<sequence>MAGDFGAFRGRLGRPIVPGHPQFAGVRVVWLVWSALAWPGVVGPLDRPGPSSRIESSAGGLRTGKHRGVTGGGRRARWARSGPTCDHPPVLPTACRAINARYGPRPPHDADRAGRWALSPDRRSGAAARRCIPGASSWGRPTVDVHIDGGRTRAEPRSGPGPGRHAPAIRRGRRSGPLLCHESAAFASRSRDTVASPCCPASRPSAASSRRRPSPPGPMVIGPKARRLDPDANSRAITAYDRHPPRRPSPPLPLAVRKGRPLARWSQSRRAEIPRRMATTGGGLPPAGPQSPRPATSRASLDSTPSLRNSSSSRFWGVTPIPSASASSR</sequence>
<dbReference type="EMBL" id="CP036426">
    <property type="protein sequence ID" value="QDV38814.1"/>
    <property type="molecule type" value="Genomic_DNA"/>
</dbReference>
<evidence type="ECO:0000313" key="3">
    <source>
        <dbReference type="Proteomes" id="UP000317835"/>
    </source>
</evidence>
<feature type="compositionally biased region" description="Basic and acidic residues" evidence="1">
    <location>
        <begin position="143"/>
        <end position="156"/>
    </location>
</feature>
<dbReference type="AlphaFoldDB" id="A0A518HD77"/>
<proteinExistence type="predicted"/>
<feature type="region of interest" description="Disordered" evidence="1">
    <location>
        <begin position="132"/>
        <end position="176"/>
    </location>
</feature>
<name>A0A518HD77_9BACT</name>